<dbReference type="InterPro" id="IPR004399">
    <property type="entry name" value="HMP/HMP-P_kinase_dom"/>
</dbReference>
<evidence type="ECO:0000313" key="9">
    <source>
        <dbReference type="Proteomes" id="UP000037442"/>
    </source>
</evidence>
<evidence type="ECO:0000256" key="1">
    <source>
        <dbReference type="ARBA" id="ARBA00004948"/>
    </source>
</evidence>
<protein>
    <recommendedName>
        <fullName evidence="2">hydroxymethylpyrimidine kinase</fullName>
        <ecNumber evidence="2">2.7.1.49</ecNumber>
    </recommendedName>
</protein>
<feature type="domain" description="Pyridoxamine kinase/Phosphomethylpyrimidine kinase" evidence="7">
    <location>
        <begin position="27"/>
        <end position="277"/>
    </location>
</feature>
<evidence type="ECO:0000259" key="7">
    <source>
        <dbReference type="Pfam" id="PF08543"/>
    </source>
</evidence>
<dbReference type="GO" id="GO:0008972">
    <property type="term" value="F:phosphomethylpyrimidine kinase activity"/>
    <property type="evidence" value="ECO:0007669"/>
    <property type="project" value="InterPro"/>
</dbReference>
<comment type="caution">
    <text evidence="8">The sequence shown here is derived from an EMBL/GenBank/DDBJ whole genome shotgun (WGS) entry which is preliminary data.</text>
</comment>
<keyword evidence="4" id="KW-0547">Nucleotide-binding</keyword>
<dbReference type="PANTHER" id="PTHR20858:SF17">
    <property type="entry name" value="HYDROXYMETHYLPYRIMIDINE_PHOSPHOMETHYLPYRIMIDINE KINASE THI20-RELATED"/>
    <property type="match status" value="1"/>
</dbReference>
<dbReference type="Pfam" id="PF08543">
    <property type="entry name" value="Phos_pyr_kin"/>
    <property type="match status" value="1"/>
</dbReference>
<gene>
    <name evidence="8" type="ORF">GL58_21395</name>
</gene>
<evidence type="ECO:0000256" key="2">
    <source>
        <dbReference type="ARBA" id="ARBA00012135"/>
    </source>
</evidence>
<dbReference type="InterPro" id="IPR013749">
    <property type="entry name" value="PM/HMP-P_kinase-1"/>
</dbReference>
<evidence type="ECO:0000256" key="3">
    <source>
        <dbReference type="ARBA" id="ARBA00022679"/>
    </source>
</evidence>
<dbReference type="UniPathway" id="UPA00060">
    <property type="reaction ID" value="UER00138"/>
</dbReference>
<evidence type="ECO:0000256" key="4">
    <source>
        <dbReference type="ARBA" id="ARBA00022741"/>
    </source>
</evidence>
<sequence length="290" mass="29610">MTVIASSSISGAAKKRYARVLSIAGSDSGGGAGIQADLKTCAALGCYGMTAITAITVQNTLGVTGIHGIPLDTVRGQIDAVVQDIGVDAVKIGMLATPDVVSVVADAIRRHRIRNVVLDPVMVATSGDRLIVPETAQALVSELFPLATVITPNLDEAALLLGRSIDGIGALDAAVADLLAMGAPAVLLKGGHLSGDLVMDVLGRQGQQAGDYLRLQSQRIITHNGHGTGCTLSSAIASFLAQGLALEAAVTEARRYILGAIEAGAEVYTGQGHGPLNHGYAPRPQLIVEG</sequence>
<accession>A0A0L7N8V9</accession>
<evidence type="ECO:0000313" key="8">
    <source>
        <dbReference type="EMBL" id="KOC30460.1"/>
    </source>
</evidence>
<dbReference type="CDD" id="cd01169">
    <property type="entry name" value="HMPP_kinase"/>
    <property type="match status" value="1"/>
</dbReference>
<dbReference type="EMBL" id="JNVD01000005">
    <property type="protein sequence ID" value="KOC30460.1"/>
    <property type="molecule type" value="Genomic_DNA"/>
</dbReference>
<organism evidence="8 9">
    <name type="scientific">Comamonas testosteroni</name>
    <name type="common">Pseudomonas testosteroni</name>
    <dbReference type="NCBI Taxonomy" id="285"/>
    <lineage>
        <taxon>Bacteria</taxon>
        <taxon>Pseudomonadati</taxon>
        <taxon>Pseudomonadota</taxon>
        <taxon>Betaproteobacteria</taxon>
        <taxon>Burkholderiales</taxon>
        <taxon>Comamonadaceae</taxon>
        <taxon>Comamonas</taxon>
    </lineage>
</organism>
<dbReference type="NCBIfam" id="TIGR00097">
    <property type="entry name" value="HMP-P_kinase"/>
    <property type="match status" value="1"/>
</dbReference>
<comment type="pathway">
    <text evidence="1">Cofactor biosynthesis; thiamine diphosphate biosynthesis.</text>
</comment>
<dbReference type="GO" id="GO:0008902">
    <property type="term" value="F:hydroxymethylpyrimidine kinase activity"/>
    <property type="evidence" value="ECO:0007669"/>
    <property type="project" value="UniProtKB-EC"/>
</dbReference>
<proteinExistence type="predicted"/>
<dbReference type="GO" id="GO:0005524">
    <property type="term" value="F:ATP binding"/>
    <property type="evidence" value="ECO:0007669"/>
    <property type="project" value="UniProtKB-KW"/>
</dbReference>
<dbReference type="InterPro" id="IPR029056">
    <property type="entry name" value="Ribokinase-like"/>
</dbReference>
<dbReference type="Gene3D" id="3.40.1190.20">
    <property type="match status" value="1"/>
</dbReference>
<keyword evidence="3" id="KW-0808">Transferase</keyword>
<dbReference type="EC" id="2.7.1.49" evidence="2"/>
<dbReference type="PATRIC" id="fig|285.49.peg.4430"/>
<dbReference type="FunFam" id="3.40.1190.20:FF:000003">
    <property type="entry name" value="Phosphomethylpyrimidine kinase ThiD"/>
    <property type="match status" value="1"/>
</dbReference>
<dbReference type="SUPFAM" id="SSF53613">
    <property type="entry name" value="Ribokinase-like"/>
    <property type="match status" value="1"/>
</dbReference>
<dbReference type="GO" id="GO:0009228">
    <property type="term" value="P:thiamine biosynthetic process"/>
    <property type="evidence" value="ECO:0007669"/>
    <property type="project" value="InterPro"/>
</dbReference>
<dbReference type="GO" id="GO:0009229">
    <property type="term" value="P:thiamine diphosphate biosynthetic process"/>
    <property type="evidence" value="ECO:0007669"/>
    <property type="project" value="UniProtKB-UniPathway"/>
</dbReference>
<keyword evidence="5 8" id="KW-0418">Kinase</keyword>
<name>A0A0L7N8V9_COMTE</name>
<dbReference type="RefSeq" id="WP_053281719.1">
    <property type="nucleotide sequence ID" value="NZ_JNVD01000005.1"/>
</dbReference>
<dbReference type="AlphaFoldDB" id="A0A0L7N8V9"/>
<evidence type="ECO:0000256" key="6">
    <source>
        <dbReference type="ARBA" id="ARBA00022840"/>
    </source>
</evidence>
<evidence type="ECO:0000256" key="5">
    <source>
        <dbReference type="ARBA" id="ARBA00022777"/>
    </source>
</evidence>
<keyword evidence="6" id="KW-0067">ATP-binding</keyword>
<dbReference type="GO" id="GO:0005829">
    <property type="term" value="C:cytosol"/>
    <property type="evidence" value="ECO:0007669"/>
    <property type="project" value="TreeGrafter"/>
</dbReference>
<dbReference type="Proteomes" id="UP000037442">
    <property type="component" value="Unassembled WGS sequence"/>
</dbReference>
<dbReference type="PANTHER" id="PTHR20858">
    <property type="entry name" value="PHOSPHOMETHYLPYRIMIDINE KINASE"/>
    <property type="match status" value="1"/>
</dbReference>
<reference evidence="9" key="1">
    <citation type="submission" date="2014-06" db="EMBL/GenBank/DDBJ databases">
        <title>Draft genome sequence of C. testosteroni WDL7.</title>
        <authorList>
            <person name="Wu Y."/>
            <person name="Seshan H."/>
            <person name="Arumugam K."/>
        </authorList>
    </citation>
    <scope>NUCLEOTIDE SEQUENCE [LARGE SCALE GENOMIC DNA]</scope>
    <source>
        <strain evidence="9">WDL7</strain>
    </source>
</reference>